<protein>
    <submittedName>
        <fullName evidence="1">Uncharacterized protein</fullName>
    </submittedName>
</protein>
<dbReference type="Proteomes" id="UP000821845">
    <property type="component" value="Chromosome 5"/>
</dbReference>
<gene>
    <name evidence="1" type="ORF">HPB50_024684</name>
</gene>
<reference evidence="1" key="1">
    <citation type="submission" date="2020-05" db="EMBL/GenBank/DDBJ databases">
        <title>Large-scale comparative analyses of tick genomes elucidate their genetic diversity and vector capacities.</title>
        <authorList>
            <person name="Jia N."/>
            <person name="Wang J."/>
            <person name="Shi W."/>
            <person name="Du L."/>
            <person name="Sun Y."/>
            <person name="Zhan W."/>
            <person name="Jiang J."/>
            <person name="Wang Q."/>
            <person name="Zhang B."/>
            <person name="Ji P."/>
            <person name="Sakyi L.B."/>
            <person name="Cui X."/>
            <person name="Yuan T."/>
            <person name="Jiang B."/>
            <person name="Yang W."/>
            <person name="Lam T.T.-Y."/>
            <person name="Chang Q."/>
            <person name="Ding S."/>
            <person name="Wang X."/>
            <person name="Zhu J."/>
            <person name="Ruan X."/>
            <person name="Zhao L."/>
            <person name="Wei J."/>
            <person name="Que T."/>
            <person name="Du C."/>
            <person name="Cheng J."/>
            <person name="Dai P."/>
            <person name="Han X."/>
            <person name="Huang E."/>
            <person name="Gao Y."/>
            <person name="Liu J."/>
            <person name="Shao H."/>
            <person name="Ye R."/>
            <person name="Li L."/>
            <person name="Wei W."/>
            <person name="Wang X."/>
            <person name="Wang C."/>
            <person name="Yang T."/>
            <person name="Huo Q."/>
            <person name="Li W."/>
            <person name="Guo W."/>
            <person name="Chen H."/>
            <person name="Zhou L."/>
            <person name="Ni X."/>
            <person name="Tian J."/>
            <person name="Zhou Y."/>
            <person name="Sheng Y."/>
            <person name="Liu T."/>
            <person name="Pan Y."/>
            <person name="Xia L."/>
            <person name="Li J."/>
            <person name="Zhao F."/>
            <person name="Cao W."/>
        </authorList>
    </citation>
    <scope>NUCLEOTIDE SEQUENCE</scope>
    <source>
        <strain evidence="1">Hyas-2018</strain>
    </source>
</reference>
<dbReference type="EMBL" id="CM023485">
    <property type="protein sequence ID" value="KAH6931492.1"/>
    <property type="molecule type" value="Genomic_DNA"/>
</dbReference>
<proteinExistence type="predicted"/>
<keyword evidence="2" id="KW-1185">Reference proteome</keyword>
<comment type="caution">
    <text evidence="1">The sequence shown here is derived from an EMBL/GenBank/DDBJ whole genome shotgun (WGS) entry which is preliminary data.</text>
</comment>
<sequence length="121" mass="13173">MHAVYAEDMLDIEQFPAVKGVNLEASDDCFYSQFDLGSVSIPWQTEMIETELFKELNVFGPSKTRPPDLCCRGQPGMLPLPQEAAIPAQLSTPRLCRPCIPGIIVAPNGTLSPNLSGNLVL</sequence>
<evidence type="ECO:0000313" key="2">
    <source>
        <dbReference type="Proteomes" id="UP000821845"/>
    </source>
</evidence>
<evidence type="ECO:0000313" key="1">
    <source>
        <dbReference type="EMBL" id="KAH6931492.1"/>
    </source>
</evidence>
<name>A0ACB7SEB4_HYAAI</name>
<organism evidence="1 2">
    <name type="scientific">Hyalomma asiaticum</name>
    <name type="common">Tick</name>
    <dbReference type="NCBI Taxonomy" id="266040"/>
    <lineage>
        <taxon>Eukaryota</taxon>
        <taxon>Metazoa</taxon>
        <taxon>Ecdysozoa</taxon>
        <taxon>Arthropoda</taxon>
        <taxon>Chelicerata</taxon>
        <taxon>Arachnida</taxon>
        <taxon>Acari</taxon>
        <taxon>Parasitiformes</taxon>
        <taxon>Ixodida</taxon>
        <taxon>Ixodoidea</taxon>
        <taxon>Ixodidae</taxon>
        <taxon>Hyalomminae</taxon>
        <taxon>Hyalomma</taxon>
    </lineage>
</organism>
<accession>A0ACB7SEB4</accession>